<accession>A0A4Z2FDQ2</accession>
<dbReference type="EMBL" id="SRLO01001326">
    <property type="protein sequence ID" value="TNN38904.1"/>
    <property type="molecule type" value="Genomic_DNA"/>
</dbReference>
<sequence>MEVRWGAKVEAEEDGRESCDAFAAIAAREFTQNEGSPDLELGAGGEVGGELLDERQQHGLAEGARVLPEHLLGVDGLAHVEDQVQSRCAVGTGVLAADLMACMMLEVTATCCSFMASVTSPLTIRCTWLRIDSCRLRRESGVSKRAVRPTAVSFRHVLL</sequence>
<comment type="caution">
    <text evidence="1">The sequence shown here is derived from an EMBL/GenBank/DDBJ whole genome shotgun (WGS) entry which is preliminary data.</text>
</comment>
<gene>
    <name evidence="1" type="ORF">EYF80_050934</name>
</gene>
<protein>
    <submittedName>
        <fullName evidence="1">Uncharacterized protein</fullName>
    </submittedName>
</protein>
<dbReference type="AlphaFoldDB" id="A0A4Z2FDQ2"/>
<evidence type="ECO:0000313" key="2">
    <source>
        <dbReference type="Proteomes" id="UP000314294"/>
    </source>
</evidence>
<evidence type="ECO:0000313" key="1">
    <source>
        <dbReference type="EMBL" id="TNN38904.1"/>
    </source>
</evidence>
<proteinExistence type="predicted"/>
<dbReference type="Proteomes" id="UP000314294">
    <property type="component" value="Unassembled WGS sequence"/>
</dbReference>
<reference evidence="1 2" key="1">
    <citation type="submission" date="2019-03" db="EMBL/GenBank/DDBJ databases">
        <title>First draft genome of Liparis tanakae, snailfish: a comprehensive survey of snailfish specific genes.</title>
        <authorList>
            <person name="Kim W."/>
            <person name="Song I."/>
            <person name="Jeong J.-H."/>
            <person name="Kim D."/>
            <person name="Kim S."/>
            <person name="Ryu S."/>
            <person name="Song J.Y."/>
            <person name="Lee S.K."/>
        </authorList>
    </citation>
    <scope>NUCLEOTIDE SEQUENCE [LARGE SCALE GENOMIC DNA]</scope>
    <source>
        <tissue evidence="1">Muscle</tissue>
    </source>
</reference>
<keyword evidence="2" id="KW-1185">Reference proteome</keyword>
<name>A0A4Z2FDQ2_9TELE</name>
<organism evidence="1 2">
    <name type="scientific">Liparis tanakae</name>
    <name type="common">Tanaka's snailfish</name>
    <dbReference type="NCBI Taxonomy" id="230148"/>
    <lineage>
        <taxon>Eukaryota</taxon>
        <taxon>Metazoa</taxon>
        <taxon>Chordata</taxon>
        <taxon>Craniata</taxon>
        <taxon>Vertebrata</taxon>
        <taxon>Euteleostomi</taxon>
        <taxon>Actinopterygii</taxon>
        <taxon>Neopterygii</taxon>
        <taxon>Teleostei</taxon>
        <taxon>Neoteleostei</taxon>
        <taxon>Acanthomorphata</taxon>
        <taxon>Eupercaria</taxon>
        <taxon>Perciformes</taxon>
        <taxon>Cottioidei</taxon>
        <taxon>Cottales</taxon>
        <taxon>Liparidae</taxon>
        <taxon>Liparis</taxon>
    </lineage>
</organism>